<dbReference type="GO" id="GO:0003755">
    <property type="term" value="F:peptidyl-prolyl cis-trans isomerase activity"/>
    <property type="evidence" value="ECO:0007669"/>
    <property type="project" value="UniProtKB-UniRule"/>
</dbReference>
<comment type="similarity">
    <text evidence="5">Belongs to the cyclophilin-type PPIase family.</text>
</comment>
<keyword evidence="6" id="KW-0472">Membrane</keyword>
<keyword evidence="6" id="KW-1133">Transmembrane helix</keyword>
<evidence type="ECO:0000256" key="3">
    <source>
        <dbReference type="ARBA" id="ARBA00023110"/>
    </source>
</evidence>
<comment type="catalytic activity">
    <reaction evidence="1 5">
        <text>[protein]-peptidylproline (omega=180) = [protein]-peptidylproline (omega=0)</text>
        <dbReference type="Rhea" id="RHEA:16237"/>
        <dbReference type="Rhea" id="RHEA-COMP:10747"/>
        <dbReference type="Rhea" id="RHEA-COMP:10748"/>
        <dbReference type="ChEBI" id="CHEBI:83833"/>
        <dbReference type="ChEBI" id="CHEBI:83834"/>
        <dbReference type="EC" id="5.2.1.8"/>
    </reaction>
</comment>
<dbReference type="EC" id="5.2.1.8" evidence="5"/>
<dbReference type="InterPro" id="IPR002130">
    <property type="entry name" value="Cyclophilin-type_PPIase_dom"/>
</dbReference>
<comment type="caution">
    <text evidence="8">The sequence shown here is derived from an EMBL/GenBank/DDBJ whole genome shotgun (WGS) entry which is preliminary data.</text>
</comment>
<feature type="transmembrane region" description="Helical" evidence="6">
    <location>
        <begin position="254"/>
        <end position="273"/>
    </location>
</feature>
<feature type="signal peptide" evidence="5">
    <location>
        <begin position="1"/>
        <end position="31"/>
    </location>
</feature>
<dbReference type="GO" id="GO:0006457">
    <property type="term" value="P:protein folding"/>
    <property type="evidence" value="ECO:0007669"/>
    <property type="project" value="InterPro"/>
</dbReference>
<dbReference type="PANTHER" id="PTHR11071:SF561">
    <property type="entry name" value="PEPTIDYL-PROLYL CIS-TRANS ISOMERASE D-RELATED"/>
    <property type="match status" value="1"/>
</dbReference>
<dbReference type="InterPro" id="IPR020892">
    <property type="entry name" value="Cyclophilin-type_PPIase_CS"/>
</dbReference>
<feature type="domain" description="PPIase cyclophilin-type" evidence="7">
    <location>
        <begin position="44"/>
        <end position="214"/>
    </location>
</feature>
<sequence length="276" mass="28963">MTTSGTLKAALTRAVLLLIVAGACLAPLATAARQAKPEVTDKVYFDIKIGDKDAGRIVIGLYGKVVPKTVANFKALATGKHDGKELGFGYKGSGFHRVIPSFMIQGGDFTRGDGTGGKSIYGEKFEDENFDLKHTAAGVLSMANAGADTACFTLLFLNGSQFFITTVPTPWLNGRHVVFGKVIEGMRTVRRIEMSETTPGDRPVKPVVIADAGELPLDPPAAAAYGAAADGQVAGAAAQQKGDGVVVDQDQAGYSKLTIFAWLVVVGGVALYAKRR</sequence>
<proteinExistence type="inferred from homology"/>
<evidence type="ECO:0000256" key="4">
    <source>
        <dbReference type="ARBA" id="ARBA00023235"/>
    </source>
</evidence>
<dbReference type="GO" id="GO:0016018">
    <property type="term" value="F:cyclosporin A binding"/>
    <property type="evidence" value="ECO:0007669"/>
    <property type="project" value="TreeGrafter"/>
</dbReference>
<dbReference type="PANTHER" id="PTHR11071">
    <property type="entry name" value="PEPTIDYL-PROLYL CIS-TRANS ISOMERASE"/>
    <property type="match status" value="1"/>
</dbReference>
<reference evidence="8 9" key="1">
    <citation type="submission" date="2016-07" db="EMBL/GenBank/DDBJ databases">
        <title>Pervasive Adenine N6-methylation of Active Genes in Fungi.</title>
        <authorList>
            <consortium name="DOE Joint Genome Institute"/>
            <person name="Mondo S.J."/>
            <person name="Dannebaum R.O."/>
            <person name="Kuo R.C."/>
            <person name="Labutti K."/>
            <person name="Haridas S."/>
            <person name="Kuo A."/>
            <person name="Salamov A."/>
            <person name="Ahrendt S.R."/>
            <person name="Lipzen A."/>
            <person name="Sullivan W."/>
            <person name="Andreopoulos W.B."/>
            <person name="Clum A."/>
            <person name="Lindquist E."/>
            <person name="Daum C."/>
            <person name="Ramamoorthy G.K."/>
            <person name="Gryganskyi A."/>
            <person name="Culley D."/>
            <person name="Magnuson J.K."/>
            <person name="James T.Y."/>
            <person name="O'Malley M.A."/>
            <person name="Stajich J.E."/>
            <person name="Spatafora J.W."/>
            <person name="Visel A."/>
            <person name="Grigoriev I.V."/>
        </authorList>
    </citation>
    <scope>NUCLEOTIDE SEQUENCE [LARGE SCALE GENOMIC DNA]</scope>
    <source>
        <strain evidence="8 9">PL171</strain>
    </source>
</reference>
<dbReference type="AlphaFoldDB" id="A0A1Y2HK00"/>
<keyword evidence="3 5" id="KW-0697">Rotamase</keyword>
<evidence type="ECO:0000259" key="7">
    <source>
        <dbReference type="PROSITE" id="PS50072"/>
    </source>
</evidence>
<keyword evidence="9" id="KW-1185">Reference proteome</keyword>
<dbReference type="Gene3D" id="2.40.100.10">
    <property type="entry name" value="Cyclophilin-like"/>
    <property type="match status" value="1"/>
</dbReference>
<keyword evidence="4 5" id="KW-0413">Isomerase</keyword>
<dbReference type="SUPFAM" id="SSF50891">
    <property type="entry name" value="Cyclophilin-like"/>
    <property type="match status" value="1"/>
</dbReference>
<comment type="function">
    <text evidence="5">PPIases accelerate the folding of proteins. It catalyzes the cis-trans isomerization of proline imidic peptide bonds in oligopeptides.</text>
</comment>
<protein>
    <recommendedName>
        <fullName evidence="5">Peptidyl-prolyl cis-trans isomerase</fullName>
        <shortName evidence="5">PPIase</shortName>
        <ecNumber evidence="5">5.2.1.8</ecNumber>
    </recommendedName>
</protein>
<dbReference type="FunFam" id="2.40.100.10:FF:000001">
    <property type="entry name" value="Peptidyl-prolyl cis-trans isomerase"/>
    <property type="match status" value="1"/>
</dbReference>
<dbReference type="Pfam" id="PF00160">
    <property type="entry name" value="Pro_isomerase"/>
    <property type="match status" value="1"/>
</dbReference>
<dbReference type="InterPro" id="IPR029000">
    <property type="entry name" value="Cyclophilin-like_dom_sf"/>
</dbReference>
<organism evidence="8 9">
    <name type="scientific">Catenaria anguillulae PL171</name>
    <dbReference type="NCBI Taxonomy" id="765915"/>
    <lineage>
        <taxon>Eukaryota</taxon>
        <taxon>Fungi</taxon>
        <taxon>Fungi incertae sedis</taxon>
        <taxon>Blastocladiomycota</taxon>
        <taxon>Blastocladiomycetes</taxon>
        <taxon>Blastocladiales</taxon>
        <taxon>Catenariaceae</taxon>
        <taxon>Catenaria</taxon>
    </lineage>
</organism>
<keyword evidence="6" id="KW-0812">Transmembrane</keyword>
<evidence type="ECO:0000313" key="9">
    <source>
        <dbReference type="Proteomes" id="UP000193411"/>
    </source>
</evidence>
<name>A0A1Y2HK00_9FUNG</name>
<evidence type="ECO:0000256" key="2">
    <source>
        <dbReference type="ARBA" id="ARBA00004319"/>
    </source>
</evidence>
<evidence type="ECO:0000256" key="1">
    <source>
        <dbReference type="ARBA" id="ARBA00000971"/>
    </source>
</evidence>
<feature type="chain" id="PRO_5011822770" description="Peptidyl-prolyl cis-trans isomerase" evidence="5">
    <location>
        <begin position="32"/>
        <end position="276"/>
    </location>
</feature>
<dbReference type="CDD" id="cd01926">
    <property type="entry name" value="cyclophilin_ABH_like"/>
    <property type="match status" value="1"/>
</dbReference>
<dbReference type="PROSITE" id="PS50072">
    <property type="entry name" value="CSA_PPIASE_2"/>
    <property type="match status" value="1"/>
</dbReference>
<keyword evidence="5" id="KW-0732">Signal</keyword>
<evidence type="ECO:0000313" key="8">
    <source>
        <dbReference type="EMBL" id="ORZ34927.1"/>
    </source>
</evidence>
<dbReference type="PRINTS" id="PR00153">
    <property type="entry name" value="CSAPPISMRASE"/>
</dbReference>
<dbReference type="Proteomes" id="UP000193411">
    <property type="component" value="Unassembled WGS sequence"/>
</dbReference>
<evidence type="ECO:0000256" key="6">
    <source>
        <dbReference type="SAM" id="Phobius"/>
    </source>
</evidence>
<dbReference type="PROSITE" id="PS00170">
    <property type="entry name" value="CSA_PPIASE_1"/>
    <property type="match status" value="1"/>
</dbReference>
<gene>
    <name evidence="8" type="ORF">BCR44DRAFT_1390125</name>
</gene>
<dbReference type="OrthoDB" id="193499at2759"/>
<dbReference type="STRING" id="765915.A0A1Y2HK00"/>
<evidence type="ECO:0000256" key="5">
    <source>
        <dbReference type="RuleBase" id="RU363019"/>
    </source>
</evidence>
<dbReference type="EMBL" id="MCFL01000025">
    <property type="protein sequence ID" value="ORZ34927.1"/>
    <property type="molecule type" value="Genomic_DNA"/>
</dbReference>
<accession>A0A1Y2HK00</accession>
<dbReference type="GO" id="GO:0005788">
    <property type="term" value="C:endoplasmic reticulum lumen"/>
    <property type="evidence" value="ECO:0007669"/>
    <property type="project" value="UniProtKB-SubCell"/>
</dbReference>
<comment type="subcellular location">
    <subcellularLocation>
        <location evidence="2">Endoplasmic reticulum lumen</location>
    </subcellularLocation>
</comment>